<evidence type="ECO:0000313" key="4">
    <source>
        <dbReference type="EMBL" id="CDF38209.1"/>
    </source>
</evidence>
<dbReference type="PANTHER" id="PTHR43684">
    <property type="match status" value="1"/>
</dbReference>
<keyword evidence="2" id="KW-0576">Peroxisome</keyword>
<dbReference type="Pfam" id="PF00378">
    <property type="entry name" value="ECH_1"/>
    <property type="match status" value="1"/>
</dbReference>
<reference evidence="5" key="1">
    <citation type="journal article" date="2013" name="Proc. Natl. Acad. Sci. U.S.A.">
        <title>Genome structure and metabolic features in the red seaweed Chondrus crispus shed light on evolution of the Archaeplastida.</title>
        <authorList>
            <person name="Collen J."/>
            <person name="Porcel B."/>
            <person name="Carre W."/>
            <person name="Ball S.G."/>
            <person name="Chaparro C."/>
            <person name="Tonon T."/>
            <person name="Barbeyron T."/>
            <person name="Michel G."/>
            <person name="Noel B."/>
            <person name="Valentin K."/>
            <person name="Elias M."/>
            <person name="Artiguenave F."/>
            <person name="Arun A."/>
            <person name="Aury J.M."/>
            <person name="Barbosa-Neto J.F."/>
            <person name="Bothwell J.H."/>
            <person name="Bouget F.Y."/>
            <person name="Brillet L."/>
            <person name="Cabello-Hurtado F."/>
            <person name="Capella-Gutierrez S."/>
            <person name="Charrier B."/>
            <person name="Cladiere L."/>
            <person name="Cock J.M."/>
            <person name="Coelho S.M."/>
            <person name="Colleoni C."/>
            <person name="Czjzek M."/>
            <person name="Da Silva C."/>
            <person name="Delage L."/>
            <person name="Denoeud F."/>
            <person name="Deschamps P."/>
            <person name="Dittami S.M."/>
            <person name="Gabaldon T."/>
            <person name="Gachon C.M."/>
            <person name="Groisillier A."/>
            <person name="Herve C."/>
            <person name="Jabbari K."/>
            <person name="Katinka M."/>
            <person name="Kloareg B."/>
            <person name="Kowalczyk N."/>
            <person name="Labadie K."/>
            <person name="Leblanc C."/>
            <person name="Lopez P.J."/>
            <person name="McLachlan D.H."/>
            <person name="Meslet-Cladiere L."/>
            <person name="Moustafa A."/>
            <person name="Nehr Z."/>
            <person name="Nyvall Collen P."/>
            <person name="Panaud O."/>
            <person name="Partensky F."/>
            <person name="Poulain J."/>
            <person name="Rensing S.A."/>
            <person name="Rousvoal S."/>
            <person name="Samson G."/>
            <person name="Symeonidi A."/>
            <person name="Weissenbach J."/>
            <person name="Zambounis A."/>
            <person name="Wincker P."/>
            <person name="Boyen C."/>
        </authorList>
    </citation>
    <scope>NUCLEOTIDE SEQUENCE [LARGE SCALE GENOMIC DNA]</scope>
    <source>
        <strain evidence="5">cv. Stackhouse</strain>
    </source>
</reference>
<dbReference type="AlphaFoldDB" id="R7QJD0"/>
<sequence length="269" mass="29074">MVAAASPLLLEESHGDGVVQLTLNRPAALNAFSEALYYATAAALRRHNDLASTRILVLTGAGTRTFCAGMDIKEVCSRAQAQLTVRAARAFMDALLECSKPVVAAVFGAVTGIGVTLLMHCDAVFAASDATFETPFSAIGIVPEFGSSLTFPLLLGLQLTSDLLMRGVRVGVGELERVGALKVVASQERDVVVRRAVDEALDWSRRNPSVEEWRGVLEAKRLVKEQVIKDTSQAIDKEMKAIYERVDDGTASKLMRKRVAELGRRTSKL</sequence>
<dbReference type="Gramene" id="CDF38209">
    <property type="protein sequence ID" value="CDF38209"/>
    <property type="gene ID" value="CHC_T00009422001"/>
</dbReference>
<dbReference type="InterPro" id="IPR051053">
    <property type="entry name" value="ECH/Chromodomain_protein"/>
</dbReference>
<dbReference type="CDD" id="cd06558">
    <property type="entry name" value="crotonase-like"/>
    <property type="match status" value="1"/>
</dbReference>
<dbReference type="InterPro" id="IPR029045">
    <property type="entry name" value="ClpP/crotonase-like_dom_sf"/>
</dbReference>
<dbReference type="OrthoDB" id="2921at2759"/>
<comment type="subcellular location">
    <subcellularLocation>
        <location evidence="1">Peroxisome</location>
    </subcellularLocation>
</comment>
<protein>
    <submittedName>
        <fullName evidence="4">Enoyl-CoA hydratase/isomerase</fullName>
    </submittedName>
</protein>
<keyword evidence="3 4" id="KW-0413">Isomerase</keyword>
<gene>
    <name evidence="4" type="ORF">CHC_T00009422001</name>
</gene>
<proteinExistence type="predicted"/>
<evidence type="ECO:0000256" key="3">
    <source>
        <dbReference type="ARBA" id="ARBA00023235"/>
    </source>
</evidence>
<evidence type="ECO:0000256" key="2">
    <source>
        <dbReference type="ARBA" id="ARBA00023140"/>
    </source>
</evidence>
<dbReference type="GO" id="GO:0004165">
    <property type="term" value="F:delta(3)-delta(2)-enoyl-CoA isomerase activity"/>
    <property type="evidence" value="ECO:0007669"/>
    <property type="project" value="UniProtKB-ARBA"/>
</dbReference>
<evidence type="ECO:0000256" key="1">
    <source>
        <dbReference type="ARBA" id="ARBA00004275"/>
    </source>
</evidence>
<dbReference type="GO" id="GO:0005777">
    <property type="term" value="C:peroxisome"/>
    <property type="evidence" value="ECO:0007669"/>
    <property type="project" value="UniProtKB-SubCell"/>
</dbReference>
<dbReference type="PANTHER" id="PTHR43684:SF1">
    <property type="entry name" value="ENOYL-COA DELTA ISOMERASE 2"/>
    <property type="match status" value="1"/>
</dbReference>
<dbReference type="OMA" id="WRLTHQL"/>
<accession>R7QJD0</accession>
<name>R7QJD0_CHOCR</name>
<dbReference type="RefSeq" id="XP_005718094.1">
    <property type="nucleotide sequence ID" value="XM_005718037.1"/>
</dbReference>
<evidence type="ECO:0000313" key="5">
    <source>
        <dbReference type="Proteomes" id="UP000012073"/>
    </source>
</evidence>
<dbReference type="SUPFAM" id="SSF52096">
    <property type="entry name" value="ClpP/crotonase"/>
    <property type="match status" value="1"/>
</dbReference>
<dbReference type="STRING" id="2769.R7QJD0"/>
<dbReference type="PhylomeDB" id="R7QJD0"/>
<dbReference type="Proteomes" id="UP000012073">
    <property type="component" value="Unassembled WGS sequence"/>
</dbReference>
<keyword evidence="5" id="KW-1185">Reference proteome</keyword>
<dbReference type="Gene3D" id="3.90.226.10">
    <property type="entry name" value="2-enoyl-CoA Hydratase, Chain A, domain 1"/>
    <property type="match status" value="1"/>
</dbReference>
<dbReference type="GeneID" id="17325827"/>
<dbReference type="EMBL" id="HG001903">
    <property type="protein sequence ID" value="CDF38209.1"/>
    <property type="molecule type" value="Genomic_DNA"/>
</dbReference>
<dbReference type="InterPro" id="IPR001753">
    <property type="entry name" value="Enoyl-CoA_hydra/iso"/>
</dbReference>
<organism evidence="4 5">
    <name type="scientific">Chondrus crispus</name>
    <name type="common">Carrageen Irish moss</name>
    <name type="synonym">Polymorpha crispa</name>
    <dbReference type="NCBI Taxonomy" id="2769"/>
    <lineage>
        <taxon>Eukaryota</taxon>
        <taxon>Rhodophyta</taxon>
        <taxon>Florideophyceae</taxon>
        <taxon>Rhodymeniophycidae</taxon>
        <taxon>Gigartinales</taxon>
        <taxon>Gigartinaceae</taxon>
        <taxon>Chondrus</taxon>
    </lineage>
</organism>
<dbReference type="KEGG" id="ccp:CHC_T00009422001"/>